<dbReference type="Pfam" id="PF00501">
    <property type="entry name" value="AMP-binding"/>
    <property type="match status" value="1"/>
</dbReference>
<evidence type="ECO:0000256" key="3">
    <source>
        <dbReference type="ARBA" id="ARBA00024484"/>
    </source>
</evidence>
<dbReference type="InterPro" id="IPR000873">
    <property type="entry name" value="AMP-dep_synth/lig_dom"/>
</dbReference>
<keyword evidence="2" id="KW-0067">ATP-binding</keyword>
<protein>
    <submittedName>
        <fullName evidence="5">Long-chain acyl-CoA synthetase</fullName>
    </submittedName>
</protein>
<dbReference type="PANTHER" id="PTHR43272">
    <property type="entry name" value="LONG-CHAIN-FATTY-ACID--COA LIGASE"/>
    <property type="match status" value="1"/>
</dbReference>
<evidence type="ECO:0000256" key="2">
    <source>
        <dbReference type="ARBA" id="ARBA00022840"/>
    </source>
</evidence>
<dbReference type="GO" id="GO:0016020">
    <property type="term" value="C:membrane"/>
    <property type="evidence" value="ECO:0007669"/>
    <property type="project" value="TreeGrafter"/>
</dbReference>
<keyword evidence="1" id="KW-0547">Nucleotide-binding</keyword>
<accession>A0A1N6UIU8</accession>
<organism evidence="5 6">
    <name type="scientific">Alkalispirochaeta americana</name>
    <dbReference type="NCBI Taxonomy" id="159291"/>
    <lineage>
        <taxon>Bacteria</taxon>
        <taxon>Pseudomonadati</taxon>
        <taxon>Spirochaetota</taxon>
        <taxon>Spirochaetia</taxon>
        <taxon>Spirochaetales</taxon>
        <taxon>Spirochaetaceae</taxon>
        <taxon>Alkalispirochaeta</taxon>
    </lineage>
</organism>
<dbReference type="InterPro" id="IPR042099">
    <property type="entry name" value="ANL_N_sf"/>
</dbReference>
<dbReference type="Proteomes" id="UP000186400">
    <property type="component" value="Unassembled WGS sequence"/>
</dbReference>
<dbReference type="InterPro" id="IPR045851">
    <property type="entry name" value="AMP-bd_C_sf"/>
</dbReference>
<dbReference type="GO" id="GO:0004467">
    <property type="term" value="F:long-chain fatty acid-CoA ligase activity"/>
    <property type="evidence" value="ECO:0007669"/>
    <property type="project" value="UniProtKB-EC"/>
</dbReference>
<sequence length="554" mass="61671">MDQEKGSIMKFQLEAYTLDRFADRVFSLYADRPSLASYGNDPVTYREMQQQMVERQDLLLSRGIGRGDKVAIVGTSTPEWAISYLAVMTIGAVAVPIMEEFPPEDIRGILERARVQGVFTTEHLWNGFGGDRLTGFRLVYEMQQNQVLQEDPGEPRQREPLQEDDLAEILFTSGTTGFSKGVMLTHRNLVSNLFEGPDLVGCIHDHSRTLSLLPLAHAYGSTSGFLSIIYNGSALYFLGKKPTPKLLMSALAEIQPTILGGVPLIFEKLYARRIAPLIARKPLFRWLAAGPRRKKFLYTLIGARVRKSFGGKIECAIIGGAPLSREVELFLRAARIPTVLGYGMTEASPLITFSSREGVKIGSVGHPVTDVEIKIVDPDPATGVGDVWVRGPNVMKGYYEDPAETAAVLTPDGWLKTGDKGYLDEDSYLYLKGRSKNVIIGPSGENIYPEVIEGLLLQCVEVDEALVLEREGRLVALIYPSPDLLEQMNRQGAEDRTKAEARRKVEDRLEAVRREVNGRLPGYSHITAVQLQETEFVKTVSNKIKRAVYYDQDQ</sequence>
<comment type="catalytic activity">
    <reaction evidence="3">
        <text>a long-chain fatty acid + ATP + CoA = a long-chain fatty acyl-CoA + AMP + diphosphate</text>
        <dbReference type="Rhea" id="RHEA:15421"/>
        <dbReference type="ChEBI" id="CHEBI:30616"/>
        <dbReference type="ChEBI" id="CHEBI:33019"/>
        <dbReference type="ChEBI" id="CHEBI:57287"/>
        <dbReference type="ChEBI" id="CHEBI:57560"/>
        <dbReference type="ChEBI" id="CHEBI:83139"/>
        <dbReference type="ChEBI" id="CHEBI:456215"/>
        <dbReference type="EC" id="6.2.1.3"/>
    </reaction>
    <physiologicalReaction direction="left-to-right" evidence="3">
        <dbReference type="Rhea" id="RHEA:15422"/>
    </physiologicalReaction>
</comment>
<dbReference type="STRING" id="159291.SAMN05920897_11282"/>
<dbReference type="SUPFAM" id="SSF56801">
    <property type="entry name" value="Acetyl-CoA synthetase-like"/>
    <property type="match status" value="1"/>
</dbReference>
<gene>
    <name evidence="5" type="ORF">SAMN05920897_11282</name>
</gene>
<dbReference type="PANTHER" id="PTHR43272:SF33">
    <property type="entry name" value="AMP-BINDING DOMAIN-CONTAINING PROTEIN-RELATED"/>
    <property type="match status" value="1"/>
</dbReference>
<keyword evidence="6" id="KW-1185">Reference proteome</keyword>
<dbReference type="AlphaFoldDB" id="A0A1N6UIU8"/>
<dbReference type="Gene3D" id="3.30.300.30">
    <property type="match status" value="1"/>
</dbReference>
<evidence type="ECO:0000259" key="4">
    <source>
        <dbReference type="Pfam" id="PF00501"/>
    </source>
</evidence>
<dbReference type="InterPro" id="IPR020845">
    <property type="entry name" value="AMP-binding_CS"/>
</dbReference>
<evidence type="ECO:0000313" key="6">
    <source>
        <dbReference type="Proteomes" id="UP000186400"/>
    </source>
</evidence>
<dbReference type="GO" id="GO:0005524">
    <property type="term" value="F:ATP binding"/>
    <property type="evidence" value="ECO:0007669"/>
    <property type="project" value="UniProtKB-KW"/>
</dbReference>
<dbReference type="PROSITE" id="PS00455">
    <property type="entry name" value="AMP_BINDING"/>
    <property type="match status" value="1"/>
</dbReference>
<dbReference type="EMBL" id="FTMS01000012">
    <property type="protein sequence ID" value="SIQ65588.1"/>
    <property type="molecule type" value="Genomic_DNA"/>
</dbReference>
<evidence type="ECO:0000313" key="5">
    <source>
        <dbReference type="EMBL" id="SIQ65588.1"/>
    </source>
</evidence>
<feature type="domain" description="AMP-dependent synthetase/ligase" evidence="4">
    <location>
        <begin position="29"/>
        <end position="399"/>
    </location>
</feature>
<name>A0A1N6UIU8_9SPIO</name>
<reference evidence="6" key="1">
    <citation type="submission" date="2017-01" db="EMBL/GenBank/DDBJ databases">
        <authorList>
            <person name="Varghese N."/>
            <person name="Submissions S."/>
        </authorList>
    </citation>
    <scope>NUCLEOTIDE SEQUENCE [LARGE SCALE GENOMIC DNA]</scope>
    <source>
        <strain evidence="6">ASpG1</strain>
    </source>
</reference>
<evidence type="ECO:0000256" key="1">
    <source>
        <dbReference type="ARBA" id="ARBA00022741"/>
    </source>
</evidence>
<dbReference type="Gene3D" id="3.40.50.12780">
    <property type="entry name" value="N-terminal domain of ligase-like"/>
    <property type="match status" value="1"/>
</dbReference>
<proteinExistence type="predicted"/>